<dbReference type="EMBL" id="KB311304">
    <property type="protein sequence ID" value="ELT89550.1"/>
    <property type="molecule type" value="Genomic_DNA"/>
</dbReference>
<feature type="region of interest" description="Disordered" evidence="3">
    <location>
        <begin position="494"/>
        <end position="520"/>
    </location>
</feature>
<reference evidence="8" key="1">
    <citation type="submission" date="2012-12" db="EMBL/GenBank/DDBJ databases">
        <authorList>
            <person name="Hellsten U."/>
            <person name="Grimwood J."/>
            <person name="Chapman J.A."/>
            <person name="Shapiro H."/>
            <person name="Aerts A."/>
            <person name="Otillar R.P."/>
            <person name="Terry A.Y."/>
            <person name="Boore J.L."/>
            <person name="Simakov O."/>
            <person name="Marletaz F."/>
            <person name="Cho S.-J."/>
            <person name="Edsinger-Gonzales E."/>
            <person name="Havlak P."/>
            <person name="Kuo D.-H."/>
            <person name="Larsson T."/>
            <person name="Lv J."/>
            <person name="Arendt D."/>
            <person name="Savage R."/>
            <person name="Osoegawa K."/>
            <person name="de Jong P."/>
            <person name="Lindberg D.R."/>
            <person name="Seaver E.C."/>
            <person name="Weisblat D.A."/>
            <person name="Putnam N.H."/>
            <person name="Grigoriev I.V."/>
            <person name="Rokhsar D.S."/>
        </authorList>
    </citation>
    <scope>NUCLEOTIDE SEQUENCE</scope>
    <source>
        <strain evidence="8">I ESC-2004</strain>
    </source>
</reference>
<dbReference type="Pfam" id="PF00168">
    <property type="entry name" value="C2"/>
    <property type="match status" value="2"/>
</dbReference>
<protein>
    <submittedName>
        <fullName evidence="6 7">Uncharacterized protein</fullName>
    </submittedName>
</protein>
<dbReference type="PANTHER" id="PTHR45999">
    <property type="entry name" value="UNC-13-4A, ISOFORM B"/>
    <property type="match status" value="1"/>
</dbReference>
<evidence type="ECO:0000256" key="3">
    <source>
        <dbReference type="SAM" id="MobiDB-lite"/>
    </source>
</evidence>
<reference evidence="6 8" key="2">
    <citation type="journal article" date="2013" name="Nature">
        <title>Insights into bilaterian evolution from three spiralian genomes.</title>
        <authorList>
            <person name="Simakov O."/>
            <person name="Marletaz F."/>
            <person name="Cho S.J."/>
            <person name="Edsinger-Gonzales E."/>
            <person name="Havlak P."/>
            <person name="Hellsten U."/>
            <person name="Kuo D.H."/>
            <person name="Larsson T."/>
            <person name="Lv J."/>
            <person name="Arendt D."/>
            <person name="Savage R."/>
            <person name="Osoegawa K."/>
            <person name="de Jong P."/>
            <person name="Grimwood J."/>
            <person name="Chapman J.A."/>
            <person name="Shapiro H."/>
            <person name="Aerts A."/>
            <person name="Otillar R.P."/>
            <person name="Terry A.Y."/>
            <person name="Boore J.L."/>
            <person name="Grigoriev I.V."/>
            <person name="Lindberg D.R."/>
            <person name="Seaver E.C."/>
            <person name="Weisblat D.A."/>
            <person name="Putnam N.H."/>
            <person name="Rokhsar D.S."/>
        </authorList>
    </citation>
    <scope>NUCLEOTIDE SEQUENCE</scope>
    <source>
        <strain evidence="6 8">I ESC-2004</strain>
    </source>
</reference>
<feature type="compositionally biased region" description="Low complexity" evidence="3">
    <location>
        <begin position="117"/>
        <end position="128"/>
    </location>
</feature>
<organism evidence="6">
    <name type="scientific">Capitella teleta</name>
    <name type="common">Polychaete worm</name>
    <dbReference type="NCBI Taxonomy" id="283909"/>
    <lineage>
        <taxon>Eukaryota</taxon>
        <taxon>Metazoa</taxon>
        <taxon>Spiralia</taxon>
        <taxon>Lophotrochozoa</taxon>
        <taxon>Annelida</taxon>
        <taxon>Polychaeta</taxon>
        <taxon>Sedentaria</taxon>
        <taxon>Scolecida</taxon>
        <taxon>Capitellidae</taxon>
        <taxon>Capitella</taxon>
    </lineage>
</organism>
<dbReference type="Proteomes" id="UP000014760">
    <property type="component" value="Unassembled WGS sequence"/>
</dbReference>
<feature type="domain" description="MHD2" evidence="5">
    <location>
        <begin position="1153"/>
        <end position="1269"/>
    </location>
</feature>
<evidence type="ECO:0000259" key="5">
    <source>
        <dbReference type="PROSITE" id="PS51259"/>
    </source>
</evidence>
<feature type="region of interest" description="Disordered" evidence="3">
    <location>
        <begin position="44"/>
        <end position="128"/>
    </location>
</feature>
<comment type="similarity">
    <text evidence="1">Belongs to the unc-13 family.</text>
</comment>
<dbReference type="PROSITE" id="PS50004">
    <property type="entry name" value="C2"/>
    <property type="match status" value="2"/>
</dbReference>
<reference evidence="7" key="3">
    <citation type="submission" date="2015-06" db="UniProtKB">
        <authorList>
            <consortium name="EnsemblMetazoa"/>
        </authorList>
    </citation>
    <scope>IDENTIFICATION</scope>
</reference>
<dbReference type="PANTHER" id="PTHR45999:SF4">
    <property type="entry name" value="UNC-13-4A, ISOFORM B"/>
    <property type="match status" value="1"/>
</dbReference>
<dbReference type="InterPro" id="IPR035892">
    <property type="entry name" value="C2_domain_sf"/>
</dbReference>
<feature type="compositionally biased region" description="Polar residues" evidence="3">
    <location>
        <begin position="93"/>
        <end position="103"/>
    </location>
</feature>
<feature type="domain" description="C2" evidence="4">
    <location>
        <begin position="441"/>
        <end position="598"/>
    </location>
</feature>
<evidence type="ECO:0000313" key="8">
    <source>
        <dbReference type="Proteomes" id="UP000014760"/>
    </source>
</evidence>
<proteinExistence type="inferred from homology"/>
<feature type="region of interest" description="Disordered" evidence="3">
    <location>
        <begin position="1"/>
        <end position="23"/>
    </location>
</feature>
<dbReference type="HOGENOM" id="CLU_249260_0_0_1"/>
<evidence type="ECO:0000313" key="6">
    <source>
        <dbReference type="EMBL" id="ELT89550.1"/>
    </source>
</evidence>
<dbReference type="OrthoDB" id="7976202at2759"/>
<dbReference type="Gene3D" id="1.10.357.50">
    <property type="match status" value="2"/>
</dbReference>
<accession>R7T7G6</accession>
<dbReference type="EMBL" id="AMQN01014800">
    <property type="status" value="NOT_ANNOTATED_CDS"/>
    <property type="molecule type" value="Genomic_DNA"/>
</dbReference>
<sequence length="1489" mass="167776">MNRRRSGPPAIYVSEDSEDSDFPRRFLPRQECLDVEEATLMGLIPRRHRPISSPPSPSPSMDALMDKRVPPMRKKSFPGRIFSRLQKYPSAGSGDSKSTSPSTLDALVEGSSSSKPKTSVGAGKKGSSSLLSVGSLVMSGSRVIGACSGTEDKVPKPEYKLKLVAMLVGEEGDKVPQPSTETKVRPAYSWAENDVRVSTSELSLPLTRKHFRPDLHVKEVNEKVLPMCKSATKPLPLTYLYFNSICSFHTNLSCAEDTYKWINETSKTLCVAYVLPHHADYLTFHNAATWITYQRKEALTTQLWHPAPLGRGPYVDLGLLRTCAGNRRSSSSDVPQRRGYECSLEIFEMTDKAVKPFVDKSPSPLHLKSIQTGAYHVLLGVCKNNKLSIEDIASSRRQNDYCYKQLLQSVVNPLGAPDTRPGFRPMDLAEFTRQLFQVERRDHEIRIREVQQNRPSNIVLSAIVVEAKGIKPIGCTGLSDPYCLLSVQKAKSPMVSPKASPRSSPHSSPSVTRKTSGARLSTDIETPIKSTRTVKSTLYPKWNEEFELDVSSLHTEELYLSIWDDNFKVDDEMQNLTKENKHGGLRGFFKPRRNHVDGKISGGLIGHCKLPVRSVPASGCDNWFELFMDKKRKIKGFGQIRLKLQLSVKQDVDVLDGVESDQCSIEDYHKIVQKVFSYHALSTSLDIGEDSQQSTPTIELSKEGLPIIKQLPEQSQTVLNQFAVQNHFSKVTQKLMELVVLLEMSVNNNRLCQISDRFVKDAINSLEAEWTQVKSVDFNLNEDSKVRILTETEISLFEKAVSRFIQDVVTELQSKGSLLIPVMFPPCEIDLEGLTNNIQMAVSLVNVHLHITQGDEHCQKELSDIFIKKLQNDVRVWLDDQLSQIQSSAKDPVISKTKLFVQVLQDAMHLTTPIFSVSQYFSRMGFDYFKLLSSTMEKRLSCEAKQLMHQIDSYQIKYHRYAVNIRDSSTASLQLYMSLKGFFQTIRANLSDRELFRVSMTNYQDWFQSAVTFWLQTFREECIRRMSKALEIEKDVVQVTSLVKYSNSSVDILSCFAKTICDGVKWYVEKVMVILENNGYYDCDDNQQFDVTDQLCITMNNIGHIKDYLTKLPALLDWDIVTNNLAIKHESDAVGCQALRTLHNLVDGAREDAMSVDPLLDYLESNLRVLFDKLEGNIFRCFLEEIWRSEIGIFSDTLLKGQSPEYYSTMLSNLTSLRAYFNRGGVDPVATDCEQYCALIEFLKLNTLSSMDLMLSYYKSLTSATGTPSSCFGHITTKVGFRKTSTDELDNTVSIHVKVTQATHLPGMTRKDLSDPFVVVRLCPLSLYSQIHSQRTGVQPATTNPCFNQSFVFDRIPNSLCSAEGAVVSLTVWHHDPILPNDFLGEVLLPLTDLPEISTVQDIEDMPAVMMSLKRPPEPSDGPFQVLKERALNNDRSAKMLVERREINAGYKTPYRCCAPVRFFITKVIGKKSDVVGRYNGPTGIAESL</sequence>
<name>R7T7G6_CAPTE</name>
<dbReference type="EnsemblMetazoa" id="CapteT192793">
    <property type="protein sequence ID" value="CapteP192793"/>
    <property type="gene ID" value="CapteG192793"/>
</dbReference>
<dbReference type="SMART" id="SM00239">
    <property type="entry name" value="C2"/>
    <property type="match status" value="2"/>
</dbReference>
<keyword evidence="2" id="KW-0268">Exocytosis</keyword>
<evidence type="ECO:0000313" key="7">
    <source>
        <dbReference type="EnsemblMetazoa" id="CapteP192793"/>
    </source>
</evidence>
<dbReference type="STRING" id="283909.R7T7G6"/>
<dbReference type="GO" id="GO:0006887">
    <property type="term" value="P:exocytosis"/>
    <property type="evidence" value="ECO:0007669"/>
    <property type="project" value="UniProtKB-KW"/>
</dbReference>
<feature type="compositionally biased region" description="Low complexity" evidence="3">
    <location>
        <begin position="496"/>
        <end position="510"/>
    </location>
</feature>
<dbReference type="Gene3D" id="2.60.40.150">
    <property type="entry name" value="C2 domain"/>
    <property type="match status" value="2"/>
</dbReference>
<keyword evidence="8" id="KW-1185">Reference proteome</keyword>
<dbReference type="PROSITE" id="PS51259">
    <property type="entry name" value="MHD2"/>
    <property type="match status" value="1"/>
</dbReference>
<feature type="domain" description="C2" evidence="4">
    <location>
        <begin position="1278"/>
        <end position="1404"/>
    </location>
</feature>
<dbReference type="SUPFAM" id="SSF49562">
    <property type="entry name" value="C2 domain (Calcium/lipid-binding domain, CaLB)"/>
    <property type="match status" value="2"/>
</dbReference>
<evidence type="ECO:0000256" key="2">
    <source>
        <dbReference type="ARBA" id="ARBA00022483"/>
    </source>
</evidence>
<dbReference type="InterPro" id="IPR014772">
    <property type="entry name" value="Munc13_dom-2"/>
</dbReference>
<evidence type="ECO:0000259" key="4">
    <source>
        <dbReference type="PROSITE" id="PS50004"/>
    </source>
</evidence>
<dbReference type="GO" id="GO:0099503">
    <property type="term" value="C:secretory vesicle"/>
    <property type="evidence" value="ECO:0007669"/>
    <property type="project" value="TreeGrafter"/>
</dbReference>
<evidence type="ECO:0000256" key="1">
    <source>
        <dbReference type="ARBA" id="ARBA00005823"/>
    </source>
</evidence>
<gene>
    <name evidence="6" type="ORF">CAPTEDRAFT_192793</name>
</gene>
<dbReference type="InterPro" id="IPR052095">
    <property type="entry name" value="UNC-13_domain"/>
</dbReference>
<dbReference type="InterPro" id="IPR000008">
    <property type="entry name" value="C2_dom"/>
</dbReference>
<dbReference type="OMA" id="DQEDHEY"/>